<dbReference type="RefSeq" id="WP_243068171.1">
    <property type="nucleotide sequence ID" value="NZ_JAIVFK010000035.1"/>
</dbReference>
<name>A0ABS9Z9B1_9HYPH</name>
<protein>
    <submittedName>
        <fullName evidence="1">PAS domain-containing protein</fullName>
    </submittedName>
</protein>
<dbReference type="PIRSF" id="PIRSF031878">
    <property type="entry name" value="UCP031878"/>
    <property type="match status" value="1"/>
</dbReference>
<evidence type="ECO:0000313" key="2">
    <source>
        <dbReference type="Proteomes" id="UP001139104"/>
    </source>
</evidence>
<evidence type="ECO:0000313" key="1">
    <source>
        <dbReference type="EMBL" id="MCI4684268.1"/>
    </source>
</evidence>
<accession>A0ABS9Z9B1</accession>
<reference evidence="1" key="1">
    <citation type="journal article" date="2022" name="ISME J.">
        <title>Identification of active gaseous-alkane degraders at natural gas seeps.</title>
        <authorList>
            <person name="Farhan Ul Haque M."/>
            <person name="Hernandez M."/>
            <person name="Crombie A.T."/>
            <person name="Murrell J.C."/>
        </authorList>
    </citation>
    <scope>NUCLEOTIDE SEQUENCE</scope>
    <source>
        <strain evidence="1">PC2</strain>
    </source>
</reference>
<sequence>MRQAATQELYSYWNKLRGARLSPEREEIDPVEIRHILADTMILEVDDERQFPLRISGTRLSALFLDERKGHAFVGLFAPEDRDAASAMISGVVEGVRPVVAGLTAELCDDMPAHLELLLLPLRHHGKTHARVLGMLTPTAIPSWFGLRRTDHLRLVAMRFVGDEQAAALPIFAAYENDEDLQPSDLARRARTRRKSFFVIRGGRKN</sequence>
<dbReference type="InterPro" id="IPR009922">
    <property type="entry name" value="DUF1457"/>
</dbReference>
<keyword evidence="2" id="KW-1185">Reference proteome</keyword>
<organism evidence="1 2">
    <name type="scientific">Candidatus Rhodoblastus alkanivorans</name>
    <dbReference type="NCBI Taxonomy" id="2954117"/>
    <lineage>
        <taxon>Bacteria</taxon>
        <taxon>Pseudomonadati</taxon>
        <taxon>Pseudomonadota</taxon>
        <taxon>Alphaproteobacteria</taxon>
        <taxon>Hyphomicrobiales</taxon>
        <taxon>Rhodoblastaceae</taxon>
        <taxon>Rhodoblastus</taxon>
    </lineage>
</organism>
<dbReference type="EMBL" id="JAIVFP010000001">
    <property type="protein sequence ID" value="MCI4684268.1"/>
    <property type="molecule type" value="Genomic_DNA"/>
</dbReference>
<dbReference type="Proteomes" id="UP001139104">
    <property type="component" value="Unassembled WGS sequence"/>
</dbReference>
<gene>
    <name evidence="1" type="ORF">K2U94_16110</name>
</gene>
<comment type="caution">
    <text evidence="1">The sequence shown here is derived from an EMBL/GenBank/DDBJ whole genome shotgun (WGS) entry which is preliminary data.</text>
</comment>
<dbReference type="Pfam" id="PF07310">
    <property type="entry name" value="PAS_5"/>
    <property type="match status" value="1"/>
</dbReference>
<proteinExistence type="predicted"/>